<proteinExistence type="predicted"/>
<reference evidence="1 2" key="1">
    <citation type="submission" date="2019-11" db="EMBL/GenBank/DDBJ databases">
        <title>Whole genome sequence of Oryza granulata.</title>
        <authorList>
            <person name="Li W."/>
        </authorList>
    </citation>
    <scope>NUCLEOTIDE SEQUENCE [LARGE SCALE GENOMIC DNA]</scope>
    <source>
        <strain evidence="2">cv. Menghai</strain>
        <tissue evidence="1">Leaf</tissue>
    </source>
</reference>
<gene>
    <name evidence="1" type="ORF">E2562_010617</name>
</gene>
<dbReference type="Proteomes" id="UP000479710">
    <property type="component" value="Unassembled WGS sequence"/>
</dbReference>
<name>A0A6G1BW92_9ORYZ</name>
<dbReference type="PANTHER" id="PTHR45560">
    <property type="entry name" value="OS04G0163150 PROTEIN-RELATED"/>
    <property type="match status" value="1"/>
</dbReference>
<dbReference type="AlphaFoldDB" id="A0A6G1BW92"/>
<organism evidence="1 2">
    <name type="scientific">Oryza meyeriana var. granulata</name>
    <dbReference type="NCBI Taxonomy" id="110450"/>
    <lineage>
        <taxon>Eukaryota</taxon>
        <taxon>Viridiplantae</taxon>
        <taxon>Streptophyta</taxon>
        <taxon>Embryophyta</taxon>
        <taxon>Tracheophyta</taxon>
        <taxon>Spermatophyta</taxon>
        <taxon>Magnoliopsida</taxon>
        <taxon>Liliopsida</taxon>
        <taxon>Poales</taxon>
        <taxon>Poaceae</taxon>
        <taxon>BOP clade</taxon>
        <taxon>Oryzoideae</taxon>
        <taxon>Oryzeae</taxon>
        <taxon>Oryzinae</taxon>
        <taxon>Oryza</taxon>
        <taxon>Oryza meyeriana</taxon>
    </lineage>
</organism>
<dbReference type="EMBL" id="SPHZ02000011">
    <property type="protein sequence ID" value="KAF0891633.1"/>
    <property type="molecule type" value="Genomic_DNA"/>
</dbReference>
<evidence type="ECO:0000313" key="2">
    <source>
        <dbReference type="Proteomes" id="UP000479710"/>
    </source>
</evidence>
<dbReference type="OrthoDB" id="694239at2759"/>
<protein>
    <submittedName>
        <fullName evidence="1">Uncharacterized protein</fullName>
    </submittedName>
</protein>
<accession>A0A6G1BW92</accession>
<sequence length="91" mass="10110">MVVDQVVFVGTSNSVCVSTKAHPELRAGCVYFAADELAKGPFSRESYERHYEHDDKKKAVGVYSIKDGGRAEELPELGEHSTWPPPAWFTP</sequence>
<evidence type="ECO:0000313" key="1">
    <source>
        <dbReference type="EMBL" id="KAF0891633.1"/>
    </source>
</evidence>
<keyword evidence="2" id="KW-1185">Reference proteome</keyword>
<comment type="caution">
    <text evidence="1">The sequence shown here is derived from an EMBL/GenBank/DDBJ whole genome shotgun (WGS) entry which is preliminary data.</text>
</comment>